<protein>
    <submittedName>
        <fullName evidence="3">Related to amine oxidase, flavin-containing superfamily</fullName>
    </submittedName>
</protein>
<dbReference type="Proteomes" id="UP001187682">
    <property type="component" value="Unassembled WGS sequence"/>
</dbReference>
<dbReference type="GO" id="GO:0016491">
    <property type="term" value="F:oxidoreductase activity"/>
    <property type="evidence" value="ECO:0007669"/>
    <property type="project" value="InterPro"/>
</dbReference>
<gene>
    <name evidence="3" type="ORF">DNG_08722</name>
</gene>
<feature type="signal peptide" evidence="1">
    <location>
        <begin position="1"/>
        <end position="17"/>
    </location>
</feature>
<comment type="caution">
    <text evidence="3">The sequence shown here is derived from an EMBL/GenBank/DDBJ whole genome shotgun (WGS) entry which is preliminary data.</text>
</comment>
<evidence type="ECO:0000256" key="1">
    <source>
        <dbReference type="SAM" id="SignalP"/>
    </source>
</evidence>
<dbReference type="AlphaFoldDB" id="A0AAE8N637"/>
<accession>A0AAE8N637</accession>
<organism evidence="3 4">
    <name type="scientific">Cephalotrichum gorgonifer</name>
    <dbReference type="NCBI Taxonomy" id="2041049"/>
    <lineage>
        <taxon>Eukaryota</taxon>
        <taxon>Fungi</taxon>
        <taxon>Dikarya</taxon>
        <taxon>Ascomycota</taxon>
        <taxon>Pezizomycotina</taxon>
        <taxon>Sordariomycetes</taxon>
        <taxon>Hypocreomycetidae</taxon>
        <taxon>Microascales</taxon>
        <taxon>Microascaceae</taxon>
        <taxon>Cephalotrichum</taxon>
    </lineage>
</organism>
<keyword evidence="1" id="KW-0732">Signal</keyword>
<reference evidence="3" key="1">
    <citation type="submission" date="2018-03" db="EMBL/GenBank/DDBJ databases">
        <authorList>
            <person name="Guldener U."/>
        </authorList>
    </citation>
    <scope>NUCLEOTIDE SEQUENCE</scope>
</reference>
<dbReference type="PANTHER" id="PTHR42923:SF26">
    <property type="entry name" value="FMN REDUCTASE LOT6, PUTATIVE (AFU_ORTHOLOGUE AFUA_7G06600)-RELATED"/>
    <property type="match status" value="1"/>
</dbReference>
<evidence type="ECO:0000313" key="4">
    <source>
        <dbReference type="Proteomes" id="UP001187682"/>
    </source>
</evidence>
<dbReference type="PANTHER" id="PTHR42923">
    <property type="entry name" value="PROTOPORPHYRINOGEN OXIDASE"/>
    <property type="match status" value="1"/>
</dbReference>
<feature type="chain" id="PRO_5042107618" evidence="1">
    <location>
        <begin position="18"/>
        <end position="473"/>
    </location>
</feature>
<evidence type="ECO:0000259" key="2">
    <source>
        <dbReference type="Pfam" id="PF01593"/>
    </source>
</evidence>
<dbReference type="InterPro" id="IPR050464">
    <property type="entry name" value="Zeta_carotene_desat/Oxidored"/>
</dbReference>
<name>A0AAE8N637_9PEZI</name>
<keyword evidence="4" id="KW-1185">Reference proteome</keyword>
<dbReference type="Gene3D" id="3.30.70.1990">
    <property type="match status" value="1"/>
</dbReference>
<dbReference type="Pfam" id="PF01593">
    <property type="entry name" value="Amino_oxidase"/>
    <property type="match status" value="1"/>
</dbReference>
<sequence>MHLPLAVLPLLAATSVAKVHHPRREPCAKLLDRDVCIIGGGSSGTYAAVQLAEKGHSVAVIERQDHLGGHAVTYTDPDTGKPINMGVILFHDIPIVRDYFGLLGVELGPADASGGAITQYFDFTTGAAVPGFELPDQETLGAALAKYGTILQERYPDISLAYNLPDPVPEELVRPYAEFIEEHGLQAIVNLVNSIAGGNGNLWERPALFGIKVFSPMLLAAFNKGFINAASGDNRDLYRAAEKRLGDDNVILSSTVTKVERNSKGVKVTVDTPEGKVTCKGKKLLVAIPPTTESLKTIKIKLTEGESRLFRQFKGVLYGSAVVTNAGFNDSTALSNIGTDNPYNLMSLPGTYSYSGESGTNKVRAYYGGTESNIGLTEEEIKALITGELDNLERAGTIGEGDTEFVFFVNHSPYHVHVDSETVAGGFYKELYEVEGKTNTFWTGAAFVDQDSSLIWSWSEEYLVPLIVDSLKK</sequence>
<dbReference type="InterPro" id="IPR036188">
    <property type="entry name" value="FAD/NAD-bd_sf"/>
</dbReference>
<dbReference type="SUPFAM" id="SSF51905">
    <property type="entry name" value="FAD/NAD(P)-binding domain"/>
    <property type="match status" value="1"/>
</dbReference>
<dbReference type="EMBL" id="ONZQ02000014">
    <property type="protein sequence ID" value="SPO06033.1"/>
    <property type="molecule type" value="Genomic_DNA"/>
</dbReference>
<dbReference type="InterPro" id="IPR002937">
    <property type="entry name" value="Amino_oxidase"/>
</dbReference>
<dbReference type="Gene3D" id="1.10.405.20">
    <property type="match status" value="1"/>
</dbReference>
<evidence type="ECO:0000313" key="3">
    <source>
        <dbReference type="EMBL" id="SPO06033.1"/>
    </source>
</evidence>
<dbReference type="Gene3D" id="3.50.50.60">
    <property type="entry name" value="FAD/NAD(P)-binding domain"/>
    <property type="match status" value="1"/>
</dbReference>
<proteinExistence type="predicted"/>
<feature type="domain" description="Amine oxidase" evidence="2">
    <location>
        <begin position="44"/>
        <end position="392"/>
    </location>
</feature>